<comment type="caution">
    <text evidence="1">The sequence shown here is derived from an EMBL/GenBank/DDBJ whole genome shotgun (WGS) entry which is preliminary data.</text>
</comment>
<organism evidence="1 2">
    <name type="scientific">Sphaerodactylus townsendi</name>
    <dbReference type="NCBI Taxonomy" id="933632"/>
    <lineage>
        <taxon>Eukaryota</taxon>
        <taxon>Metazoa</taxon>
        <taxon>Chordata</taxon>
        <taxon>Craniata</taxon>
        <taxon>Vertebrata</taxon>
        <taxon>Euteleostomi</taxon>
        <taxon>Lepidosauria</taxon>
        <taxon>Squamata</taxon>
        <taxon>Bifurcata</taxon>
        <taxon>Gekkota</taxon>
        <taxon>Sphaerodactylidae</taxon>
        <taxon>Sphaerodactylus</taxon>
    </lineage>
</organism>
<evidence type="ECO:0000313" key="1">
    <source>
        <dbReference type="EMBL" id="KAH7994798.1"/>
    </source>
</evidence>
<keyword evidence="2" id="KW-1185">Reference proteome</keyword>
<reference evidence="1" key="1">
    <citation type="submission" date="2021-08" db="EMBL/GenBank/DDBJ databases">
        <title>The first chromosome-level gecko genome reveals the dynamic sex chromosomes of Neotropical dwarf geckos (Sphaerodactylidae: Sphaerodactylus).</title>
        <authorList>
            <person name="Pinto B.J."/>
            <person name="Keating S.E."/>
            <person name="Gamble T."/>
        </authorList>
    </citation>
    <scope>NUCLEOTIDE SEQUENCE</scope>
    <source>
        <strain evidence="1">TG3544</strain>
    </source>
</reference>
<dbReference type="Proteomes" id="UP000827872">
    <property type="component" value="Linkage Group LG07"/>
</dbReference>
<dbReference type="EMBL" id="CM037620">
    <property type="protein sequence ID" value="KAH7994798.1"/>
    <property type="molecule type" value="Genomic_DNA"/>
</dbReference>
<sequence length="130" mass="14663">MRCFPRLSCELDSAYELSSEAQRADHLRDVSSFLRHAPPPRVFPLLRHAEHTLITLIGWMAASSRPGDSAFRRPRLSKREPESAGQFDLPSRVEKINGREESKSDTSPTLRLSSGRDSVVGLLYSTQRNL</sequence>
<protein>
    <submittedName>
        <fullName evidence="1">Uncharacterized protein</fullName>
    </submittedName>
</protein>
<name>A0ACB8ER09_9SAUR</name>
<proteinExistence type="predicted"/>
<accession>A0ACB8ER09</accession>
<gene>
    <name evidence="1" type="ORF">K3G42_015980</name>
</gene>
<evidence type="ECO:0000313" key="2">
    <source>
        <dbReference type="Proteomes" id="UP000827872"/>
    </source>
</evidence>